<dbReference type="InterPro" id="IPR003959">
    <property type="entry name" value="ATPase_AAA_core"/>
</dbReference>
<gene>
    <name evidence="2" type="ORF">HX876_13145</name>
</gene>
<protein>
    <submittedName>
        <fullName evidence="2">AAA family ATPase</fullName>
    </submittedName>
</protein>
<evidence type="ECO:0000313" key="2">
    <source>
        <dbReference type="EMBL" id="NWC33344.1"/>
    </source>
</evidence>
<dbReference type="GO" id="GO:0016887">
    <property type="term" value="F:ATP hydrolysis activity"/>
    <property type="evidence" value="ECO:0007669"/>
    <property type="project" value="InterPro"/>
</dbReference>
<reference evidence="2 3" key="1">
    <citation type="submission" date="2020-04" db="EMBL/GenBank/DDBJ databases">
        <title>Molecular characterization of pseudomonads from Agaricus bisporus reveal novel blotch 2 pathogens in Western Europe.</title>
        <authorList>
            <person name="Taparia T."/>
            <person name="Krijger M."/>
            <person name="Haynes E."/>
            <person name="Elpinstone J.G."/>
            <person name="Noble R."/>
            <person name="Van Der Wolf J."/>
        </authorList>
    </citation>
    <scope>NUCLEOTIDE SEQUENCE [LARGE SCALE GENOMIC DNA]</scope>
    <source>
        <strain evidence="2 3">IPO3737</strain>
    </source>
</reference>
<evidence type="ECO:0000313" key="3">
    <source>
        <dbReference type="Proteomes" id="UP000520592"/>
    </source>
</evidence>
<feature type="domain" description="ATPase AAA-type core" evidence="1">
    <location>
        <begin position="50"/>
        <end position="132"/>
    </location>
</feature>
<dbReference type="SUPFAM" id="SSF52540">
    <property type="entry name" value="P-loop containing nucleoside triphosphate hydrolases"/>
    <property type="match status" value="1"/>
</dbReference>
<evidence type="ECO:0000259" key="1">
    <source>
        <dbReference type="Pfam" id="PF13304"/>
    </source>
</evidence>
<name>A0A7Y7YCD0_9PSED</name>
<dbReference type="GO" id="GO:0005524">
    <property type="term" value="F:ATP binding"/>
    <property type="evidence" value="ECO:0007669"/>
    <property type="project" value="InterPro"/>
</dbReference>
<comment type="caution">
    <text evidence="2">The sequence shown here is derived from an EMBL/GenBank/DDBJ whole genome shotgun (WGS) entry which is preliminary data.</text>
</comment>
<dbReference type="AlphaFoldDB" id="A0A7Y7YCD0"/>
<sequence length="282" mass="31963">MSLKEPDFQMVVRALRDVLSIEGEFDVMVRDQARKRCLIVTTTAGCQVRHETPLSLASSGYRSILAMVCDIMQGLMNRQVNPFFDTLATAQAIVLIDEVEAHLHPRWKIQIMRALRSALPKVTFIATTHDPLCLRGMQAHEVIVMHRVARDCDPQTQLPVMVEQLVELPDVSQLTIEQLLTSDFFSLTSTDQPGTERELARFADILAARDRNEPLTETQLKAWERFERDISDALPVGSTEVQRLVQEAVVEYLKNRRQASSAKLGELRSASRQRILDILESL</sequence>
<proteinExistence type="predicted"/>
<dbReference type="Proteomes" id="UP000520592">
    <property type="component" value="Unassembled WGS sequence"/>
</dbReference>
<dbReference type="EMBL" id="JACAQD010000013">
    <property type="protein sequence ID" value="NWC33344.1"/>
    <property type="molecule type" value="Genomic_DNA"/>
</dbReference>
<dbReference type="CDD" id="cd00267">
    <property type="entry name" value="ABC_ATPase"/>
    <property type="match status" value="1"/>
</dbReference>
<dbReference type="Gene3D" id="3.40.50.300">
    <property type="entry name" value="P-loop containing nucleotide triphosphate hydrolases"/>
    <property type="match status" value="1"/>
</dbReference>
<dbReference type="PANTHER" id="PTHR43581:SF2">
    <property type="entry name" value="EXCINUCLEASE ATPASE SUBUNIT"/>
    <property type="match status" value="1"/>
</dbReference>
<accession>A0A7Y7YCD0</accession>
<dbReference type="InterPro" id="IPR027417">
    <property type="entry name" value="P-loop_NTPase"/>
</dbReference>
<organism evidence="2 3">
    <name type="scientific">Pseudomonas gingeri</name>
    <dbReference type="NCBI Taxonomy" id="117681"/>
    <lineage>
        <taxon>Bacteria</taxon>
        <taxon>Pseudomonadati</taxon>
        <taxon>Pseudomonadota</taxon>
        <taxon>Gammaproteobacteria</taxon>
        <taxon>Pseudomonadales</taxon>
        <taxon>Pseudomonadaceae</taxon>
        <taxon>Pseudomonas</taxon>
    </lineage>
</organism>
<dbReference type="Pfam" id="PF13304">
    <property type="entry name" value="AAA_21"/>
    <property type="match status" value="1"/>
</dbReference>
<dbReference type="InterPro" id="IPR051396">
    <property type="entry name" value="Bact_Antivir_Def_Nuclease"/>
</dbReference>
<dbReference type="PANTHER" id="PTHR43581">
    <property type="entry name" value="ATP/GTP PHOSPHATASE"/>
    <property type="match status" value="1"/>
</dbReference>